<dbReference type="HOGENOM" id="CLU_1155164_0_0_6"/>
<dbReference type="InterPro" id="IPR007435">
    <property type="entry name" value="DUF484"/>
</dbReference>
<dbReference type="PANTHER" id="PTHR38765">
    <property type="entry name" value="DUF484 DOMAIN-CONTAINING PROTEIN"/>
    <property type="match status" value="1"/>
</dbReference>
<sequence>MTNEATAISLIDNNNQSPDNTAVTLFLQQNHGFLAEHCQTNLRSVLEDLLASTPTLLTEIKLPSPPDGVASLPHIQLRILRERLERLTHQINQLRFTAEDNARLDQVLHDFASDLLRTPQRTPEQLRTLLHQHFTVDAVELLRMTDISAQGQQILRGWLDSRTPLCGRLNEAQRELIFDTHFPDTGSAALIAVGNNLAEPDWILALGRHAPDGFNPTQGTLFLRQIGDLAAAFLCPQTND</sequence>
<reference evidence="1 2" key="1">
    <citation type="submission" date="2009-10" db="EMBL/GenBank/DDBJ databases">
        <title>Complete sequence of Halothiobacillus neapolitanus c2.</title>
        <authorList>
            <consortium name="US DOE Joint Genome Institute"/>
            <person name="Lucas S."/>
            <person name="Copeland A."/>
            <person name="Lapidus A."/>
            <person name="Glavina del Rio T."/>
            <person name="Tice H."/>
            <person name="Bruce D."/>
            <person name="Goodwin L."/>
            <person name="Pitluck S."/>
            <person name="Davenport K."/>
            <person name="Brettin T."/>
            <person name="Detter J.C."/>
            <person name="Han C."/>
            <person name="Tapia R."/>
            <person name="Larimer F."/>
            <person name="Land M."/>
            <person name="Hauser L."/>
            <person name="Kyrpides N."/>
            <person name="Mikhailova N."/>
            <person name="Kerfeld C."/>
            <person name="Cannon G."/>
            <person name="Heinhort S."/>
        </authorList>
    </citation>
    <scope>NUCLEOTIDE SEQUENCE [LARGE SCALE GENOMIC DNA]</scope>
    <source>
        <strain evidence="2">ATCC 23641 / c2</strain>
    </source>
</reference>
<dbReference type="Proteomes" id="UP000009102">
    <property type="component" value="Chromosome"/>
</dbReference>
<evidence type="ECO:0008006" key="3">
    <source>
        <dbReference type="Google" id="ProtNLM"/>
    </source>
</evidence>
<dbReference type="STRING" id="555778.Hneap_1321"/>
<keyword evidence="2" id="KW-1185">Reference proteome</keyword>
<accession>D0L0D3</accession>
<name>D0L0D3_HALNC</name>
<dbReference type="PANTHER" id="PTHR38765:SF1">
    <property type="entry name" value="DUF484 DOMAIN-CONTAINING PROTEIN"/>
    <property type="match status" value="1"/>
</dbReference>
<dbReference type="AlphaFoldDB" id="D0L0D3"/>
<protein>
    <recommendedName>
        <fullName evidence="3">DUF484 family protein</fullName>
    </recommendedName>
</protein>
<proteinExistence type="predicted"/>
<dbReference type="Pfam" id="PF04340">
    <property type="entry name" value="DUF484"/>
    <property type="match status" value="1"/>
</dbReference>
<dbReference type="OrthoDB" id="8525200at2"/>
<evidence type="ECO:0000313" key="2">
    <source>
        <dbReference type="Proteomes" id="UP000009102"/>
    </source>
</evidence>
<dbReference type="RefSeq" id="WP_012824190.1">
    <property type="nucleotide sequence ID" value="NC_013422.1"/>
</dbReference>
<organism evidence="1 2">
    <name type="scientific">Halothiobacillus neapolitanus (strain ATCC 23641 / DSM 15147 / CIP 104769 / NCIMB 8539 / c2)</name>
    <name type="common">Thiobacillus neapolitanus</name>
    <dbReference type="NCBI Taxonomy" id="555778"/>
    <lineage>
        <taxon>Bacteria</taxon>
        <taxon>Pseudomonadati</taxon>
        <taxon>Pseudomonadota</taxon>
        <taxon>Gammaproteobacteria</taxon>
        <taxon>Chromatiales</taxon>
        <taxon>Halothiobacillaceae</taxon>
        <taxon>Halothiobacillus</taxon>
    </lineage>
</organism>
<dbReference type="Gene3D" id="3.30.450.40">
    <property type="match status" value="1"/>
</dbReference>
<dbReference type="KEGG" id="hna:Hneap_1321"/>
<dbReference type="InterPro" id="IPR029016">
    <property type="entry name" value="GAF-like_dom_sf"/>
</dbReference>
<gene>
    <name evidence="1" type="ordered locus">Hneap_1321</name>
</gene>
<dbReference type="EMBL" id="CP001801">
    <property type="protein sequence ID" value="ACX96156.1"/>
    <property type="molecule type" value="Genomic_DNA"/>
</dbReference>
<dbReference type="eggNOG" id="COG3159">
    <property type="taxonomic scope" value="Bacteria"/>
</dbReference>
<evidence type="ECO:0000313" key="1">
    <source>
        <dbReference type="EMBL" id="ACX96156.1"/>
    </source>
</evidence>